<dbReference type="InterPro" id="IPR018114">
    <property type="entry name" value="TRYPSIN_HIS"/>
</dbReference>
<feature type="signal peptide" evidence="7">
    <location>
        <begin position="1"/>
        <end position="23"/>
    </location>
</feature>
<dbReference type="Pfam" id="PF00089">
    <property type="entry name" value="Trypsin"/>
    <property type="match status" value="1"/>
</dbReference>
<gene>
    <name evidence="10" type="primary">LOC105996207</name>
</gene>
<keyword evidence="6" id="KW-0720">Serine protease</keyword>
<dbReference type="SMART" id="SM00020">
    <property type="entry name" value="Tryp_SPc"/>
    <property type="match status" value="1"/>
</dbReference>
<dbReference type="FunFam" id="2.40.10.10:FF:000039">
    <property type="entry name" value="Brain-specific serine protease 4"/>
    <property type="match status" value="1"/>
</dbReference>
<dbReference type="GeneID" id="105996207"/>
<dbReference type="GO" id="GO:0004252">
    <property type="term" value="F:serine-type endopeptidase activity"/>
    <property type="evidence" value="ECO:0007669"/>
    <property type="project" value="InterPro"/>
</dbReference>
<dbReference type="InParanoid" id="A0A1S3GA27"/>
<dbReference type="FunCoup" id="A0A1S3GA27">
    <property type="interactions" value="51"/>
</dbReference>
<keyword evidence="4" id="KW-1015">Disulfide bond</keyword>
<evidence type="ECO:0000256" key="1">
    <source>
        <dbReference type="ARBA" id="ARBA00022670"/>
    </source>
</evidence>
<dbReference type="PROSITE" id="PS00134">
    <property type="entry name" value="TRYPSIN_HIS"/>
    <property type="match status" value="1"/>
</dbReference>
<dbReference type="InterPro" id="IPR001314">
    <property type="entry name" value="Peptidase_S1A"/>
</dbReference>
<evidence type="ECO:0000259" key="8">
    <source>
        <dbReference type="PROSITE" id="PS50240"/>
    </source>
</evidence>
<dbReference type="CDD" id="cd00190">
    <property type="entry name" value="Tryp_SPc"/>
    <property type="match status" value="1"/>
</dbReference>
<keyword evidence="1 6" id="KW-0645">Protease</keyword>
<protein>
    <submittedName>
        <fullName evidence="10">Serine protease 44-like</fullName>
    </submittedName>
</protein>
<evidence type="ECO:0000256" key="4">
    <source>
        <dbReference type="ARBA" id="ARBA00023157"/>
    </source>
</evidence>
<dbReference type="STRING" id="10020.ENSDORP00000025295"/>
<name>A0A1S3GA27_DIPOR</name>
<evidence type="ECO:0000256" key="5">
    <source>
        <dbReference type="ARBA" id="ARBA00023180"/>
    </source>
</evidence>
<reference evidence="10" key="1">
    <citation type="submission" date="2025-08" db="UniProtKB">
        <authorList>
            <consortium name="RefSeq"/>
        </authorList>
    </citation>
    <scope>IDENTIFICATION</scope>
    <source>
        <tissue evidence="10">Kidney</tissue>
    </source>
</reference>
<accession>A0A1S3GA27</accession>
<dbReference type="Proteomes" id="UP000081671">
    <property type="component" value="Unplaced"/>
</dbReference>
<dbReference type="Gene3D" id="2.40.10.10">
    <property type="entry name" value="Trypsin-like serine proteases"/>
    <property type="match status" value="1"/>
</dbReference>
<dbReference type="PANTHER" id="PTHR24253">
    <property type="entry name" value="TRANSMEMBRANE PROTEASE SERINE"/>
    <property type="match status" value="1"/>
</dbReference>
<evidence type="ECO:0000313" key="9">
    <source>
        <dbReference type="Proteomes" id="UP000081671"/>
    </source>
</evidence>
<evidence type="ECO:0000256" key="2">
    <source>
        <dbReference type="ARBA" id="ARBA00022729"/>
    </source>
</evidence>
<evidence type="ECO:0000313" key="10">
    <source>
        <dbReference type="RefSeq" id="XP_012885676.1"/>
    </source>
</evidence>
<feature type="chain" id="PRO_5010262677" evidence="7">
    <location>
        <begin position="24"/>
        <end position="329"/>
    </location>
</feature>
<dbReference type="PROSITE" id="PS50240">
    <property type="entry name" value="TRYPSIN_DOM"/>
    <property type="match status" value="1"/>
</dbReference>
<sequence length="329" mass="36051">MASSSSWALALLAWPLLLPLLLCPEPGHTSGSPGAPRPPLRHLPGLLGPSQPPEPPWWTCGHRMTRITGGRPAAERKWPWQVSLQISDIHVCGGTLIANRWVLTAAHCIYGHLEYIVKLGDIDLDHKSATAAVIPVQDIVIHQDYSPMGTMSHDIALALLAFPVNYSSHIQPVCLPERAFSVQTGTPCWVTGWGKLKESGETPAILHETQLNILHYKECNEILKRIMLSSINVIRKGTVCAYSYKGRDSCKGDSGGPLVCEFNDTWMQVGIVSWGIGCGHRGYPGVYTEVSFYKNWLIRQVSHASCWGAVAPLLFSLCLMLHLAVVVAP</sequence>
<dbReference type="InterPro" id="IPR043504">
    <property type="entry name" value="Peptidase_S1_PA_chymotrypsin"/>
</dbReference>
<dbReference type="PRINTS" id="PR00722">
    <property type="entry name" value="CHYMOTRYPSIN"/>
</dbReference>
<evidence type="ECO:0000256" key="3">
    <source>
        <dbReference type="ARBA" id="ARBA00022801"/>
    </source>
</evidence>
<dbReference type="InterPro" id="IPR009003">
    <property type="entry name" value="Peptidase_S1_PA"/>
</dbReference>
<dbReference type="OrthoDB" id="546450at2759"/>
<dbReference type="SUPFAM" id="SSF50494">
    <property type="entry name" value="Trypsin-like serine proteases"/>
    <property type="match status" value="1"/>
</dbReference>
<dbReference type="KEGG" id="dord:105996207"/>
<dbReference type="PANTHER" id="PTHR24253:SF159">
    <property type="entry name" value="SERINE PROTEASE 42"/>
    <property type="match status" value="1"/>
</dbReference>
<dbReference type="AlphaFoldDB" id="A0A1S3GA27"/>
<keyword evidence="9" id="KW-1185">Reference proteome</keyword>
<evidence type="ECO:0000256" key="6">
    <source>
        <dbReference type="RuleBase" id="RU363034"/>
    </source>
</evidence>
<feature type="domain" description="Peptidase S1" evidence="8">
    <location>
        <begin position="67"/>
        <end position="302"/>
    </location>
</feature>
<evidence type="ECO:0000256" key="7">
    <source>
        <dbReference type="SAM" id="SignalP"/>
    </source>
</evidence>
<dbReference type="GO" id="GO:0006508">
    <property type="term" value="P:proteolysis"/>
    <property type="evidence" value="ECO:0007669"/>
    <property type="project" value="UniProtKB-KW"/>
</dbReference>
<keyword evidence="5" id="KW-0325">Glycoprotein</keyword>
<organism evidence="9 10">
    <name type="scientific">Dipodomys ordii</name>
    <name type="common">Ord's kangaroo rat</name>
    <dbReference type="NCBI Taxonomy" id="10020"/>
    <lineage>
        <taxon>Eukaryota</taxon>
        <taxon>Metazoa</taxon>
        <taxon>Chordata</taxon>
        <taxon>Craniata</taxon>
        <taxon>Vertebrata</taxon>
        <taxon>Euteleostomi</taxon>
        <taxon>Mammalia</taxon>
        <taxon>Eutheria</taxon>
        <taxon>Euarchontoglires</taxon>
        <taxon>Glires</taxon>
        <taxon>Rodentia</taxon>
        <taxon>Castorimorpha</taxon>
        <taxon>Heteromyidae</taxon>
        <taxon>Dipodomyinae</taxon>
        <taxon>Dipodomys</taxon>
    </lineage>
</organism>
<dbReference type="RefSeq" id="XP_012885676.1">
    <property type="nucleotide sequence ID" value="XM_013030222.1"/>
</dbReference>
<dbReference type="InterPro" id="IPR033116">
    <property type="entry name" value="TRYPSIN_SER"/>
</dbReference>
<dbReference type="PROSITE" id="PS00135">
    <property type="entry name" value="TRYPSIN_SER"/>
    <property type="match status" value="1"/>
</dbReference>
<proteinExistence type="predicted"/>
<keyword evidence="2 7" id="KW-0732">Signal</keyword>
<keyword evidence="3 6" id="KW-0378">Hydrolase</keyword>
<dbReference type="InterPro" id="IPR001254">
    <property type="entry name" value="Trypsin_dom"/>
</dbReference>